<dbReference type="EMBL" id="FNOJ01000001">
    <property type="protein sequence ID" value="SDW00680.1"/>
    <property type="molecule type" value="Genomic_DNA"/>
</dbReference>
<dbReference type="InterPro" id="IPR036779">
    <property type="entry name" value="LysM_dom_sf"/>
</dbReference>
<dbReference type="CDD" id="cd00118">
    <property type="entry name" value="LysM"/>
    <property type="match status" value="2"/>
</dbReference>
<dbReference type="PROSITE" id="PS51935">
    <property type="entry name" value="NLPC_P60"/>
    <property type="match status" value="1"/>
</dbReference>
<gene>
    <name evidence="11" type="ORF">Heshes_05560</name>
    <name evidence="12" type="ORF">SAMN04489725_10118</name>
</gene>
<evidence type="ECO:0000313" key="13">
    <source>
        <dbReference type="Proteomes" id="UP000182589"/>
    </source>
</evidence>
<dbReference type="STRING" id="89784.SAMN04489725_10118"/>
<name>A0A1H2Q0W3_9BACL</name>
<dbReference type="Proteomes" id="UP001157137">
    <property type="component" value="Unassembled WGS sequence"/>
</dbReference>
<feature type="domain" description="LysM" evidence="9">
    <location>
        <begin position="79"/>
        <end position="124"/>
    </location>
</feature>
<organism evidence="12 13">
    <name type="scientific">Alicyclobacillus hesperidum</name>
    <dbReference type="NCBI Taxonomy" id="89784"/>
    <lineage>
        <taxon>Bacteria</taxon>
        <taxon>Bacillati</taxon>
        <taxon>Bacillota</taxon>
        <taxon>Bacilli</taxon>
        <taxon>Bacillales</taxon>
        <taxon>Alicyclobacillaceae</taxon>
        <taxon>Alicyclobacillus</taxon>
    </lineage>
</organism>
<sequence length="310" mass="31945">MKKGIIAVVTTIATLATPGMGVAFAGTGNSATGYTVQAGDTMYKIAVANDVPLAALELANPQIHNPASIYPGDEITLPTPYVVAAGDTLYKIANTHGVSLAALEAANPQITDVTNLQIGQTVFLPIPVSYSTPSASSPSATSGASANAASGGGTSTVSTSSTTSQNSEASTSADAQLRQNILNYAQSLIGIRYAWGGSTPATGFDCSGFVQYVYAHFGISLPRQSHDQATVGTPVAQTSVQPGDLLFFTDTDSYASQYANHVTHVGIYMGNGNMIESSSANNGEGVVIVHNVFANPYYTAHYYGARDVLA</sequence>
<dbReference type="GO" id="GO:0008234">
    <property type="term" value="F:cysteine-type peptidase activity"/>
    <property type="evidence" value="ECO:0007669"/>
    <property type="project" value="UniProtKB-KW"/>
</dbReference>
<keyword evidence="4" id="KW-0677">Repeat</keyword>
<dbReference type="RefSeq" id="WP_074691135.1">
    <property type="nucleotide sequence ID" value="NZ_BSRA01000002.1"/>
</dbReference>
<evidence type="ECO:0000259" key="10">
    <source>
        <dbReference type="PROSITE" id="PS51935"/>
    </source>
</evidence>
<feature type="chain" id="PRO_5010370782" evidence="8">
    <location>
        <begin position="26"/>
        <end position="310"/>
    </location>
</feature>
<feature type="signal peptide" evidence="8">
    <location>
        <begin position="1"/>
        <end position="25"/>
    </location>
</feature>
<keyword evidence="2" id="KW-0645">Protease</keyword>
<dbReference type="PANTHER" id="PTHR47053:SF1">
    <property type="entry name" value="MUREIN DD-ENDOPEPTIDASE MEPH-RELATED"/>
    <property type="match status" value="1"/>
</dbReference>
<feature type="domain" description="LysM" evidence="9">
    <location>
        <begin position="32"/>
        <end position="77"/>
    </location>
</feature>
<evidence type="ECO:0000256" key="7">
    <source>
        <dbReference type="SAM" id="MobiDB-lite"/>
    </source>
</evidence>
<evidence type="ECO:0000259" key="9">
    <source>
        <dbReference type="PROSITE" id="PS51782"/>
    </source>
</evidence>
<evidence type="ECO:0000313" key="11">
    <source>
        <dbReference type="EMBL" id="GLV12872.1"/>
    </source>
</evidence>
<feature type="domain" description="NlpC/P60" evidence="10">
    <location>
        <begin position="175"/>
        <end position="309"/>
    </location>
</feature>
<dbReference type="Pfam" id="PF00877">
    <property type="entry name" value="NLPC_P60"/>
    <property type="match status" value="1"/>
</dbReference>
<dbReference type="Proteomes" id="UP000182589">
    <property type="component" value="Unassembled WGS sequence"/>
</dbReference>
<dbReference type="Pfam" id="PF01476">
    <property type="entry name" value="LysM"/>
    <property type="match status" value="2"/>
</dbReference>
<dbReference type="Gene3D" id="3.90.1720.10">
    <property type="entry name" value="endopeptidase domain like (from Nostoc punctiforme)"/>
    <property type="match status" value="1"/>
</dbReference>
<evidence type="ECO:0000256" key="8">
    <source>
        <dbReference type="SAM" id="SignalP"/>
    </source>
</evidence>
<dbReference type="EMBL" id="BSRA01000002">
    <property type="protein sequence ID" value="GLV12872.1"/>
    <property type="molecule type" value="Genomic_DNA"/>
</dbReference>
<dbReference type="SMART" id="SM00257">
    <property type="entry name" value="LysM"/>
    <property type="match status" value="2"/>
</dbReference>
<keyword evidence="6" id="KW-0788">Thiol protease</keyword>
<dbReference type="GO" id="GO:0006508">
    <property type="term" value="P:proteolysis"/>
    <property type="evidence" value="ECO:0007669"/>
    <property type="project" value="UniProtKB-KW"/>
</dbReference>
<dbReference type="InterPro" id="IPR038765">
    <property type="entry name" value="Papain-like_cys_pep_sf"/>
</dbReference>
<evidence type="ECO:0000256" key="6">
    <source>
        <dbReference type="ARBA" id="ARBA00022807"/>
    </source>
</evidence>
<evidence type="ECO:0000256" key="4">
    <source>
        <dbReference type="ARBA" id="ARBA00022737"/>
    </source>
</evidence>
<dbReference type="SUPFAM" id="SSF54106">
    <property type="entry name" value="LysM domain"/>
    <property type="match status" value="2"/>
</dbReference>
<reference evidence="13" key="2">
    <citation type="submission" date="2016-10" db="EMBL/GenBank/DDBJ databases">
        <authorList>
            <person name="Varghese N."/>
        </authorList>
    </citation>
    <scope>NUCLEOTIDE SEQUENCE [LARGE SCALE GENOMIC DNA]</scope>
    <source>
        <strain evidence="13">DSM 12489</strain>
    </source>
</reference>
<keyword evidence="3 8" id="KW-0732">Signal</keyword>
<comment type="similarity">
    <text evidence="1">Belongs to the peptidase C40 family.</text>
</comment>
<reference evidence="11" key="3">
    <citation type="submission" date="2023-02" db="EMBL/GenBank/DDBJ databases">
        <title>Proposal of a novel subspecies: Alicyclobacillus hesperidum subspecies aegle.</title>
        <authorList>
            <person name="Goto K."/>
            <person name="Fujii T."/>
            <person name="Yasui K."/>
            <person name="Mochida K."/>
            <person name="Kato-Tanaka Y."/>
            <person name="Morohoshi S."/>
            <person name="An S.Y."/>
            <person name="Kasai H."/>
            <person name="Yokota A."/>
        </authorList>
    </citation>
    <scope>NUCLEOTIDE SEQUENCE</scope>
    <source>
        <strain evidence="11">DSM 12766</strain>
    </source>
</reference>
<dbReference type="Gene3D" id="3.10.350.10">
    <property type="entry name" value="LysM domain"/>
    <property type="match status" value="2"/>
</dbReference>
<evidence type="ECO:0000256" key="5">
    <source>
        <dbReference type="ARBA" id="ARBA00022801"/>
    </source>
</evidence>
<dbReference type="InterPro" id="IPR018392">
    <property type="entry name" value="LysM"/>
</dbReference>
<dbReference type="InterPro" id="IPR000064">
    <property type="entry name" value="NLP_P60_dom"/>
</dbReference>
<dbReference type="InterPro" id="IPR051202">
    <property type="entry name" value="Peptidase_C40"/>
</dbReference>
<evidence type="ECO:0000313" key="12">
    <source>
        <dbReference type="EMBL" id="SDW00680.1"/>
    </source>
</evidence>
<protein>
    <submittedName>
        <fullName evidence="12">Peptidoglycan endopeptidase LytE</fullName>
    </submittedName>
</protein>
<dbReference type="AlphaFoldDB" id="A0A1H2Q0W3"/>
<reference evidence="12" key="1">
    <citation type="submission" date="2016-10" db="EMBL/GenBank/DDBJ databases">
        <authorList>
            <person name="de Groot N.N."/>
        </authorList>
    </citation>
    <scope>NUCLEOTIDE SEQUENCE [LARGE SCALE GENOMIC DNA]</scope>
    <source>
        <strain evidence="12">DSM 12489</strain>
    </source>
</reference>
<keyword evidence="13" id="KW-1185">Reference proteome</keyword>
<keyword evidence="5" id="KW-0378">Hydrolase</keyword>
<evidence type="ECO:0000256" key="3">
    <source>
        <dbReference type="ARBA" id="ARBA00022729"/>
    </source>
</evidence>
<evidence type="ECO:0000256" key="1">
    <source>
        <dbReference type="ARBA" id="ARBA00007074"/>
    </source>
</evidence>
<dbReference type="PROSITE" id="PS51782">
    <property type="entry name" value="LYSM"/>
    <property type="match status" value="2"/>
</dbReference>
<accession>A0A1H2Q0W3</accession>
<feature type="region of interest" description="Disordered" evidence="7">
    <location>
        <begin position="135"/>
        <end position="172"/>
    </location>
</feature>
<dbReference type="SUPFAM" id="SSF54001">
    <property type="entry name" value="Cysteine proteinases"/>
    <property type="match status" value="1"/>
</dbReference>
<evidence type="ECO:0000256" key="2">
    <source>
        <dbReference type="ARBA" id="ARBA00022670"/>
    </source>
</evidence>
<dbReference type="PANTHER" id="PTHR47053">
    <property type="entry name" value="MUREIN DD-ENDOPEPTIDASE MEPH-RELATED"/>
    <property type="match status" value="1"/>
</dbReference>
<proteinExistence type="inferred from homology"/>